<dbReference type="GO" id="GO:0030388">
    <property type="term" value="P:fructose 1,6-bisphosphate metabolic process"/>
    <property type="evidence" value="ECO:0007669"/>
    <property type="project" value="TreeGrafter"/>
</dbReference>
<dbReference type="GO" id="GO:0006002">
    <property type="term" value="P:fructose 6-phosphate metabolic process"/>
    <property type="evidence" value="ECO:0007669"/>
    <property type="project" value="InterPro"/>
</dbReference>
<accession>A0A1V6C5N5</accession>
<feature type="binding site" evidence="14">
    <location>
        <begin position="73"/>
        <end position="74"/>
    </location>
    <ligand>
        <name>ATP</name>
        <dbReference type="ChEBI" id="CHEBI:30616"/>
    </ligand>
</feature>
<comment type="cofactor">
    <cofactor evidence="1 14">
        <name>Mg(2+)</name>
        <dbReference type="ChEBI" id="CHEBI:18420"/>
    </cofactor>
</comment>
<evidence type="ECO:0000256" key="10">
    <source>
        <dbReference type="ARBA" id="ARBA00022840"/>
    </source>
</evidence>
<comment type="subcellular location">
    <subcellularLocation>
        <location evidence="2 14">Cytoplasm</location>
    </subcellularLocation>
</comment>
<dbReference type="InterPro" id="IPR035966">
    <property type="entry name" value="PKF_sf"/>
</dbReference>
<evidence type="ECO:0000256" key="5">
    <source>
        <dbReference type="ARBA" id="ARBA00022533"/>
    </source>
</evidence>
<comment type="caution">
    <text evidence="14">Lacks conserved residue(s) required for the propagation of feature annotation.</text>
</comment>
<feature type="binding site" evidence="14">
    <location>
        <position position="12"/>
    </location>
    <ligand>
        <name>ATP</name>
        <dbReference type="ChEBI" id="CHEBI:30616"/>
    </ligand>
</feature>
<feature type="binding site" evidence="14">
    <location>
        <begin position="22"/>
        <end position="26"/>
    </location>
    <ligand>
        <name>ADP</name>
        <dbReference type="ChEBI" id="CHEBI:456216"/>
        <note>allosteric activator; ligand shared between dimeric partners</note>
    </ligand>
</feature>
<keyword evidence="12 14" id="KW-0324">Glycolysis</keyword>
<comment type="function">
    <text evidence="14">Catalyzes the phosphorylation of D-fructose 6-phosphate to fructose 1,6-bisphosphate by ATP, the first committing step of glycolysis.</text>
</comment>
<sequence length="322" mass="34756">MMKKIGLLTSGGDAPGMNCAIRSVVRTSLGMGIDVCGIKRGFRGLYENDIMPLNARSVSGIINRGGTILRTIRFPEFKQMDVQEVCFRNLKDAGIDGLVVIGGDGSSRGAHAFHNNFNIPVGFIPASIDNDVYGTDYTVGFDTAVNTALDAIDKIRDTATSHERIFVVEVMGREHGFLALEVAIAAGAEVVVLPEKPITIQQIINVLETDRVRGKISSLIVVAEGAGKAHILANEINKEMPGAEARYCVLGYIQRGGIPTYQTRCLATMFGSEVVRGLLEGEKCFMTGISGKKIIRVPLEKVISSKIEISEEKIKLVDAMAI</sequence>
<dbReference type="Gene3D" id="3.40.50.460">
    <property type="entry name" value="Phosphofructokinase domain"/>
    <property type="match status" value="1"/>
</dbReference>
<evidence type="ECO:0000256" key="13">
    <source>
        <dbReference type="ARBA" id="ARBA00048070"/>
    </source>
</evidence>
<dbReference type="PIRSF" id="PIRSF000532">
    <property type="entry name" value="ATP_PFK_prok"/>
    <property type="match status" value="1"/>
</dbReference>
<evidence type="ECO:0000256" key="2">
    <source>
        <dbReference type="ARBA" id="ARBA00004496"/>
    </source>
</evidence>
<organism evidence="16">
    <name type="scientific">candidate division TA06 bacterium ADurb.Bin131</name>
    <dbReference type="NCBI Taxonomy" id="1852827"/>
    <lineage>
        <taxon>Bacteria</taxon>
        <taxon>Bacteria division TA06</taxon>
    </lineage>
</organism>
<feature type="binding site" description="in other chain" evidence="14">
    <location>
        <begin position="171"/>
        <end position="173"/>
    </location>
    <ligand>
        <name>substrate</name>
        <note>ligand shared between dimeric partners</note>
    </ligand>
</feature>
<evidence type="ECO:0000256" key="1">
    <source>
        <dbReference type="ARBA" id="ARBA00001946"/>
    </source>
</evidence>
<evidence type="ECO:0000256" key="6">
    <source>
        <dbReference type="ARBA" id="ARBA00022679"/>
    </source>
</evidence>
<dbReference type="PANTHER" id="PTHR13697">
    <property type="entry name" value="PHOSPHOFRUCTOKINASE"/>
    <property type="match status" value="1"/>
</dbReference>
<evidence type="ECO:0000256" key="14">
    <source>
        <dbReference type="HAMAP-Rule" id="MF_00339"/>
    </source>
</evidence>
<dbReference type="AlphaFoldDB" id="A0A1V6C5N5"/>
<dbReference type="Pfam" id="PF00365">
    <property type="entry name" value="PFK"/>
    <property type="match status" value="1"/>
</dbReference>
<keyword evidence="7 14" id="KW-0479">Metal-binding</keyword>
<proteinExistence type="inferred from homology"/>
<evidence type="ECO:0000256" key="3">
    <source>
        <dbReference type="ARBA" id="ARBA00004679"/>
    </source>
</evidence>
<dbReference type="PANTHER" id="PTHR13697:SF4">
    <property type="entry name" value="ATP-DEPENDENT 6-PHOSPHOFRUCTOKINASE"/>
    <property type="match status" value="1"/>
</dbReference>
<feature type="binding site" evidence="14">
    <location>
        <position position="164"/>
    </location>
    <ligand>
        <name>substrate</name>
        <note>ligand shared between dimeric partners</note>
    </ligand>
</feature>
<comment type="pathway">
    <text evidence="3 14">Carbohydrate degradation; glycolysis; D-glyceraldehyde 3-phosphate and glycerone phosphate from D-glucose: step 3/4.</text>
</comment>
<keyword evidence="10 14" id="KW-0067">ATP-binding</keyword>
<dbReference type="GO" id="GO:0005524">
    <property type="term" value="F:ATP binding"/>
    <property type="evidence" value="ECO:0007669"/>
    <property type="project" value="UniProtKB-KW"/>
</dbReference>
<evidence type="ECO:0000259" key="15">
    <source>
        <dbReference type="Pfam" id="PF00365"/>
    </source>
</evidence>
<dbReference type="InterPro" id="IPR012003">
    <property type="entry name" value="ATP_PFK_prok-type"/>
</dbReference>
<keyword evidence="6 14" id="KW-0808">Transferase</keyword>
<dbReference type="GO" id="GO:0016208">
    <property type="term" value="F:AMP binding"/>
    <property type="evidence" value="ECO:0007669"/>
    <property type="project" value="TreeGrafter"/>
</dbReference>
<dbReference type="HAMAP" id="MF_00339">
    <property type="entry name" value="Phosphofructokinase_I_B1"/>
    <property type="match status" value="1"/>
</dbReference>
<evidence type="ECO:0000313" key="16">
    <source>
        <dbReference type="EMBL" id="OQB72208.1"/>
    </source>
</evidence>
<feature type="binding site" evidence="14">
    <location>
        <position position="104"/>
    </location>
    <ligand>
        <name>Mg(2+)</name>
        <dbReference type="ChEBI" id="CHEBI:18420"/>
        <note>catalytic</note>
    </ligand>
</feature>
<protein>
    <recommendedName>
        <fullName evidence="14">ATP-dependent 6-phosphofructokinase</fullName>
        <shortName evidence="14">ATP-PFK</shortName>
        <shortName evidence="14">Phosphofructokinase</shortName>
        <ecNumber evidence="14">2.7.1.11</ecNumber>
    </recommendedName>
    <alternativeName>
        <fullName evidence="14">Phosphohexokinase</fullName>
    </alternativeName>
</protein>
<dbReference type="Gene3D" id="3.40.50.450">
    <property type="match status" value="1"/>
</dbReference>
<evidence type="ECO:0000256" key="12">
    <source>
        <dbReference type="ARBA" id="ARBA00023152"/>
    </source>
</evidence>
<feature type="binding site" description="in other chain" evidence="14">
    <location>
        <position position="213"/>
    </location>
    <ligand>
        <name>ADP</name>
        <dbReference type="ChEBI" id="CHEBI:456216"/>
        <note>allosteric activator; ligand shared between dimeric partners</note>
    </ligand>
</feature>
<dbReference type="EC" id="2.7.1.11" evidence="14"/>
<evidence type="ECO:0000256" key="11">
    <source>
        <dbReference type="ARBA" id="ARBA00022842"/>
    </source>
</evidence>
<reference evidence="16" key="1">
    <citation type="submission" date="2017-02" db="EMBL/GenBank/DDBJ databases">
        <title>Delving into the versatile metabolic prowess of the omnipresent phylum Bacteroidetes.</title>
        <authorList>
            <person name="Nobu M.K."/>
            <person name="Mei R."/>
            <person name="Narihiro T."/>
            <person name="Kuroda K."/>
            <person name="Liu W.-T."/>
        </authorList>
    </citation>
    <scope>NUCLEOTIDE SEQUENCE</scope>
    <source>
        <strain evidence="16">ADurb.Bin131</strain>
    </source>
</reference>
<evidence type="ECO:0000256" key="7">
    <source>
        <dbReference type="ARBA" id="ARBA00022723"/>
    </source>
</evidence>
<dbReference type="InterPro" id="IPR000023">
    <property type="entry name" value="Phosphofructokinase_dom"/>
</dbReference>
<dbReference type="EMBL" id="MWDQ01000138">
    <property type="protein sequence ID" value="OQB72208.1"/>
    <property type="molecule type" value="Genomic_DNA"/>
</dbReference>
<dbReference type="InterPro" id="IPR022953">
    <property type="entry name" value="ATP_PFK"/>
</dbReference>
<feature type="binding site" description="in other chain" evidence="14">
    <location>
        <position position="224"/>
    </location>
    <ligand>
        <name>substrate</name>
        <note>ligand shared between dimeric partners</note>
    </ligand>
</feature>
<dbReference type="GO" id="GO:0003872">
    <property type="term" value="F:6-phosphofructokinase activity"/>
    <property type="evidence" value="ECO:0007669"/>
    <property type="project" value="UniProtKB-UniRule"/>
</dbReference>
<feature type="binding site" description="in other chain" evidence="14">
    <location>
        <position position="156"/>
    </location>
    <ligand>
        <name>ADP</name>
        <dbReference type="ChEBI" id="CHEBI:456216"/>
        <note>allosteric activator; ligand shared between dimeric partners</note>
    </ligand>
</feature>
<keyword evidence="9 14" id="KW-0418">Kinase</keyword>
<dbReference type="UniPathway" id="UPA00109">
    <property type="reaction ID" value="UER00182"/>
</dbReference>
<evidence type="ECO:0000256" key="9">
    <source>
        <dbReference type="ARBA" id="ARBA00022777"/>
    </source>
</evidence>
<comment type="activity regulation">
    <text evidence="14">Allosterically activated by ADP and other diphosphonucleosides, and allosterically inhibited by phosphoenolpyruvate.</text>
</comment>
<keyword evidence="5 14" id="KW-0021">Allosteric enzyme</keyword>
<evidence type="ECO:0000256" key="8">
    <source>
        <dbReference type="ARBA" id="ARBA00022741"/>
    </source>
</evidence>
<dbReference type="NCBIfam" id="NF002872">
    <property type="entry name" value="PRK03202.1"/>
    <property type="match status" value="1"/>
</dbReference>
<name>A0A1V6C5N5_UNCT6</name>
<dbReference type="Proteomes" id="UP000485562">
    <property type="component" value="Unassembled WGS sequence"/>
</dbReference>
<dbReference type="GO" id="GO:0042802">
    <property type="term" value="F:identical protein binding"/>
    <property type="evidence" value="ECO:0007669"/>
    <property type="project" value="TreeGrafter"/>
</dbReference>
<feature type="binding site" description="in other chain" evidence="14">
    <location>
        <begin position="252"/>
        <end position="255"/>
    </location>
    <ligand>
        <name>substrate</name>
        <note>ligand shared between dimeric partners</note>
    </ligand>
</feature>
<feature type="binding site" description="in other chain" evidence="14">
    <location>
        <begin position="187"/>
        <end position="189"/>
    </location>
    <ligand>
        <name>ADP</name>
        <dbReference type="ChEBI" id="CHEBI:456216"/>
        <note>allosteric activator; ligand shared between dimeric partners</note>
    </ligand>
</feature>
<gene>
    <name evidence="14 16" type="primary">pfkA</name>
    <name evidence="16" type="ORF">BWX89_01452</name>
</gene>
<keyword evidence="4 14" id="KW-0963">Cytoplasm</keyword>
<comment type="catalytic activity">
    <reaction evidence="13 14">
        <text>beta-D-fructose 6-phosphate + ATP = beta-D-fructose 1,6-bisphosphate + ADP + H(+)</text>
        <dbReference type="Rhea" id="RHEA:16109"/>
        <dbReference type="ChEBI" id="CHEBI:15378"/>
        <dbReference type="ChEBI" id="CHEBI:30616"/>
        <dbReference type="ChEBI" id="CHEBI:32966"/>
        <dbReference type="ChEBI" id="CHEBI:57634"/>
        <dbReference type="ChEBI" id="CHEBI:456216"/>
        <dbReference type="EC" id="2.7.1.11"/>
    </reaction>
</comment>
<dbReference type="GO" id="GO:0005945">
    <property type="term" value="C:6-phosphofructokinase complex"/>
    <property type="evidence" value="ECO:0007669"/>
    <property type="project" value="TreeGrafter"/>
</dbReference>
<feature type="binding site" evidence="14">
    <location>
        <position position="246"/>
    </location>
    <ligand>
        <name>substrate</name>
        <note>ligand shared between dimeric partners</note>
    </ligand>
</feature>
<dbReference type="SUPFAM" id="SSF53784">
    <property type="entry name" value="Phosphofructokinase"/>
    <property type="match status" value="1"/>
</dbReference>
<feature type="binding site" description="in other chain" evidence="14">
    <location>
        <begin position="127"/>
        <end position="129"/>
    </location>
    <ligand>
        <name>substrate</name>
        <note>ligand shared between dimeric partners</note>
    </ligand>
</feature>
<dbReference type="InterPro" id="IPR012828">
    <property type="entry name" value="PFKA_ATP_prok"/>
</dbReference>
<comment type="subunit">
    <text evidence="14">Homotetramer.</text>
</comment>
<dbReference type="GO" id="GO:0046872">
    <property type="term" value="F:metal ion binding"/>
    <property type="evidence" value="ECO:0007669"/>
    <property type="project" value="UniProtKB-KW"/>
</dbReference>
<feature type="binding site" evidence="14">
    <location>
        <begin position="103"/>
        <end position="106"/>
    </location>
    <ligand>
        <name>ATP</name>
        <dbReference type="ChEBI" id="CHEBI:30616"/>
    </ligand>
</feature>
<dbReference type="GO" id="GO:0061621">
    <property type="term" value="P:canonical glycolysis"/>
    <property type="evidence" value="ECO:0007669"/>
    <property type="project" value="TreeGrafter"/>
</dbReference>
<dbReference type="GO" id="GO:0048029">
    <property type="term" value="F:monosaccharide binding"/>
    <property type="evidence" value="ECO:0007669"/>
    <property type="project" value="TreeGrafter"/>
</dbReference>
<dbReference type="PRINTS" id="PR00476">
    <property type="entry name" value="PHFRCTKINASE"/>
</dbReference>
<feature type="binding site" description="in other chain" evidence="14">
    <location>
        <begin position="215"/>
        <end position="217"/>
    </location>
    <ligand>
        <name>ADP</name>
        <dbReference type="ChEBI" id="CHEBI:456216"/>
        <note>allosteric activator; ligand shared between dimeric partners</note>
    </ligand>
</feature>
<dbReference type="GO" id="GO:0070095">
    <property type="term" value="F:fructose-6-phosphate binding"/>
    <property type="evidence" value="ECO:0007669"/>
    <property type="project" value="TreeGrafter"/>
</dbReference>
<feature type="domain" description="Phosphofructokinase" evidence="15">
    <location>
        <begin position="4"/>
        <end position="276"/>
    </location>
</feature>
<keyword evidence="11 14" id="KW-0460">Magnesium</keyword>
<comment type="caution">
    <text evidence="16">The sequence shown here is derived from an EMBL/GenBank/DDBJ whole genome shotgun (WGS) entry which is preliminary data.</text>
</comment>
<keyword evidence="8 14" id="KW-0547">Nucleotide-binding</keyword>
<comment type="similarity">
    <text evidence="14">Belongs to the phosphofructokinase type A (PFKA) family. ATP-dependent PFK group I subfamily. Prokaryotic clade 'B1' sub-subfamily.</text>
</comment>
<feature type="active site" description="Proton acceptor" evidence="14">
    <location>
        <position position="129"/>
    </location>
</feature>
<dbReference type="FunFam" id="3.40.50.460:FF:000002">
    <property type="entry name" value="ATP-dependent 6-phosphofructokinase"/>
    <property type="match status" value="1"/>
</dbReference>
<evidence type="ECO:0000256" key="4">
    <source>
        <dbReference type="ARBA" id="ARBA00022490"/>
    </source>
</evidence>